<dbReference type="Proteomes" id="UP001501867">
    <property type="component" value="Unassembled WGS sequence"/>
</dbReference>
<evidence type="ECO:0000256" key="1">
    <source>
        <dbReference type="ARBA" id="ARBA00010648"/>
    </source>
</evidence>
<dbReference type="InterPro" id="IPR002186">
    <property type="entry name" value="Neocarzinostatin_fam"/>
</dbReference>
<dbReference type="Pfam" id="PF00960">
    <property type="entry name" value="Neocarzinostat"/>
    <property type="match status" value="2"/>
</dbReference>
<evidence type="ECO:0000313" key="7">
    <source>
        <dbReference type="EMBL" id="GAA0300963.1"/>
    </source>
</evidence>
<evidence type="ECO:0000256" key="5">
    <source>
        <dbReference type="ARBA" id="ARBA00023157"/>
    </source>
</evidence>
<proteinExistence type="inferred from homology"/>
<dbReference type="InterPro" id="IPR027273">
    <property type="entry name" value="Neocarzinostatin-like"/>
</dbReference>
<keyword evidence="2" id="KW-0929">Antimicrobial</keyword>
<evidence type="ECO:0000256" key="4">
    <source>
        <dbReference type="ARBA" id="ARBA00023125"/>
    </source>
</evidence>
<dbReference type="SUPFAM" id="SSF49319">
    <property type="entry name" value="Actinoxanthin-like"/>
    <property type="match status" value="2"/>
</dbReference>
<keyword evidence="5" id="KW-1015">Disulfide bond</keyword>
<dbReference type="EMBL" id="BAAABV010000021">
    <property type="protein sequence ID" value="GAA0300963.1"/>
    <property type="molecule type" value="Genomic_DNA"/>
</dbReference>
<sequence length="267" mass="27347">MRLWGVLGRAGLVVALAGAGLGVRGAAEAAPDAPQLVVKRTTGLSDGDIVGFSVKGGPPKAYVWVETCAPDTVAGACDEATARQFRVLPDGTLAVSPKKLYARLATGAGTFDCRTATAAAHPCRLALTDNTGAVLTTVALSFRPHGALEAAPTVRVDPSEGLVDGQTVQVTGRGYEPQYHSVVLECAAGTAEAEGCRTRGRPPATTDQGRLDEEVVVSAAFTANDGRTVDCRVAPGCEVRVLGTRVRGPRSVSHPLHFAPADAPAGG</sequence>
<gene>
    <name evidence="7" type="ORF">GCM10010302_44430</name>
</gene>
<protein>
    <recommendedName>
        <fullName evidence="9">Neocarzinostatin family protein</fullName>
    </recommendedName>
</protein>
<feature type="chain" id="PRO_5046335035" description="Neocarzinostatin family protein" evidence="6">
    <location>
        <begin position="30"/>
        <end position="267"/>
    </location>
</feature>
<comment type="similarity">
    <text evidence="1">Belongs to the neocarzinostatin family.</text>
</comment>
<name>A0ABP3F6M4_9ACTN</name>
<dbReference type="Gene3D" id="2.60.40.230">
    <property type="entry name" value="Neocarzinostatin-like"/>
    <property type="match status" value="2"/>
</dbReference>
<organism evidence="7 8">
    <name type="scientific">Streptomyces polychromogenes</name>
    <dbReference type="NCBI Taxonomy" id="67342"/>
    <lineage>
        <taxon>Bacteria</taxon>
        <taxon>Bacillati</taxon>
        <taxon>Actinomycetota</taxon>
        <taxon>Actinomycetes</taxon>
        <taxon>Kitasatosporales</taxon>
        <taxon>Streptomycetaceae</taxon>
        <taxon>Streptomyces</taxon>
    </lineage>
</organism>
<evidence type="ECO:0000313" key="8">
    <source>
        <dbReference type="Proteomes" id="UP001501867"/>
    </source>
</evidence>
<keyword evidence="8" id="KW-1185">Reference proteome</keyword>
<keyword evidence="3" id="KW-0044">Antibiotic</keyword>
<comment type="caution">
    <text evidence="7">The sequence shown here is derived from an EMBL/GenBank/DDBJ whole genome shotgun (WGS) entry which is preliminary data.</text>
</comment>
<reference evidence="8" key="1">
    <citation type="journal article" date="2019" name="Int. J. Syst. Evol. Microbiol.">
        <title>The Global Catalogue of Microorganisms (GCM) 10K type strain sequencing project: providing services to taxonomists for standard genome sequencing and annotation.</title>
        <authorList>
            <consortium name="The Broad Institute Genomics Platform"/>
            <consortium name="The Broad Institute Genome Sequencing Center for Infectious Disease"/>
            <person name="Wu L."/>
            <person name="Ma J."/>
        </authorList>
    </citation>
    <scope>NUCLEOTIDE SEQUENCE [LARGE SCALE GENOMIC DNA]</scope>
    <source>
        <strain evidence="8">JCM 4505</strain>
    </source>
</reference>
<dbReference type="RefSeq" id="WP_344162264.1">
    <property type="nucleotide sequence ID" value="NZ_BAAABV010000021.1"/>
</dbReference>
<keyword evidence="6" id="KW-0732">Signal</keyword>
<evidence type="ECO:0008006" key="9">
    <source>
        <dbReference type="Google" id="ProtNLM"/>
    </source>
</evidence>
<accession>A0ABP3F6M4</accession>
<evidence type="ECO:0000256" key="2">
    <source>
        <dbReference type="ARBA" id="ARBA00022529"/>
    </source>
</evidence>
<feature type="signal peptide" evidence="6">
    <location>
        <begin position="1"/>
        <end position="29"/>
    </location>
</feature>
<evidence type="ECO:0000256" key="3">
    <source>
        <dbReference type="ARBA" id="ARBA00023022"/>
    </source>
</evidence>
<evidence type="ECO:0000256" key="6">
    <source>
        <dbReference type="SAM" id="SignalP"/>
    </source>
</evidence>
<keyword evidence="4" id="KW-0238">DNA-binding</keyword>